<evidence type="ECO:0000313" key="8">
    <source>
        <dbReference type="EMBL" id="KAF1997126.1"/>
    </source>
</evidence>
<keyword evidence="3 6" id="KW-1133">Transmembrane helix</keyword>
<evidence type="ECO:0000256" key="4">
    <source>
        <dbReference type="ARBA" id="ARBA00023136"/>
    </source>
</evidence>
<organism evidence="8 9">
    <name type="scientific">Amniculicola lignicola CBS 123094</name>
    <dbReference type="NCBI Taxonomy" id="1392246"/>
    <lineage>
        <taxon>Eukaryota</taxon>
        <taxon>Fungi</taxon>
        <taxon>Dikarya</taxon>
        <taxon>Ascomycota</taxon>
        <taxon>Pezizomycotina</taxon>
        <taxon>Dothideomycetes</taxon>
        <taxon>Pleosporomycetidae</taxon>
        <taxon>Pleosporales</taxon>
        <taxon>Amniculicolaceae</taxon>
        <taxon>Amniculicola</taxon>
    </lineage>
</organism>
<evidence type="ECO:0000256" key="6">
    <source>
        <dbReference type="SAM" id="Phobius"/>
    </source>
</evidence>
<protein>
    <submittedName>
        <fullName evidence="8">MFS general substrate transporter</fullName>
    </submittedName>
</protein>
<feature type="compositionally biased region" description="Low complexity" evidence="5">
    <location>
        <begin position="29"/>
        <end position="44"/>
    </location>
</feature>
<evidence type="ECO:0000256" key="5">
    <source>
        <dbReference type="SAM" id="MobiDB-lite"/>
    </source>
</evidence>
<feature type="transmembrane region" description="Helical" evidence="6">
    <location>
        <begin position="196"/>
        <end position="215"/>
    </location>
</feature>
<dbReference type="Proteomes" id="UP000799779">
    <property type="component" value="Unassembled WGS sequence"/>
</dbReference>
<feature type="transmembrane region" description="Helical" evidence="6">
    <location>
        <begin position="452"/>
        <end position="473"/>
    </location>
</feature>
<feature type="transmembrane region" description="Helical" evidence="6">
    <location>
        <begin position="262"/>
        <end position="285"/>
    </location>
</feature>
<feature type="transmembrane region" description="Helical" evidence="6">
    <location>
        <begin position="479"/>
        <end position="501"/>
    </location>
</feature>
<evidence type="ECO:0000256" key="1">
    <source>
        <dbReference type="ARBA" id="ARBA00004141"/>
    </source>
</evidence>
<dbReference type="InterPro" id="IPR011701">
    <property type="entry name" value="MFS"/>
</dbReference>
<keyword evidence="9" id="KW-1185">Reference proteome</keyword>
<dbReference type="PANTHER" id="PTHR23507:SF40">
    <property type="entry name" value="TETRACYCLINE-EFFLUX TRANSPORTER"/>
    <property type="match status" value="1"/>
</dbReference>
<dbReference type="SUPFAM" id="SSF103473">
    <property type="entry name" value="MFS general substrate transporter"/>
    <property type="match status" value="1"/>
</dbReference>
<evidence type="ECO:0000256" key="2">
    <source>
        <dbReference type="ARBA" id="ARBA00022692"/>
    </source>
</evidence>
<feature type="region of interest" description="Disordered" evidence="5">
    <location>
        <begin position="17"/>
        <end position="61"/>
    </location>
</feature>
<dbReference type="OrthoDB" id="3026777at2759"/>
<sequence length="592" mass="63906">MESNFAMDANDILAVNAGLHGEQRHRNAGRSSSARSRNQSSGKSGTTLNTDNASEDAPLLGDTGRLRRQSAVSAAGSEPPVWFGTAEIQHLPWWKRPSIWWMIPNFLLFTLAFGGIVVPKLNLIVDLICNDYWEEQAINDPSGLVPPIDGDRCRNDAISARTALFILYGGLATGILSAFTGPMLGAASDRYGRKPVMVLTAFGALGGEVLTILAAKYPDTVDVNWILLGYAIDGICGSMVLGMAIAQSYATDCTPPQKRNVAFGYFHACLFGGIAIGPVAAGYIIKKTGSVLMVFYIALGCHVVFMLFILFIVPESLSKSRQETARERHRMEMEAMGPAGDWINQLRSISPFAPLKVLYPTGPGSSSGVRRNLLLLAATDMIMFSIAMGSMGVVILYVRQQFGWKDWESGKYVSIVSACRVFCLLVLLPLVTRLIRGKQGTSKQRNSGSDTFDLAVIRVAILFDMLGYLGYTLVRQGDLFIASGAIASIGGIGSPALGSALTKHVPPDRVGQLLGATGLLHAISRVIGPTIFNGIYSATVANYRQTVFVCLTATFALAFLSSWFVKPHVYLEDLELDGSPSRRPSTLEEEAS</sequence>
<feature type="transmembrane region" description="Helical" evidence="6">
    <location>
        <begin position="227"/>
        <end position="250"/>
    </location>
</feature>
<dbReference type="GO" id="GO:0022857">
    <property type="term" value="F:transmembrane transporter activity"/>
    <property type="evidence" value="ECO:0007669"/>
    <property type="project" value="InterPro"/>
</dbReference>
<feature type="domain" description="Major facilitator superfamily (MFS) profile" evidence="7">
    <location>
        <begin position="107"/>
        <end position="570"/>
    </location>
</feature>
<comment type="subcellular location">
    <subcellularLocation>
        <location evidence="1">Membrane</location>
        <topology evidence="1">Multi-pass membrane protein</topology>
    </subcellularLocation>
</comment>
<feature type="transmembrane region" description="Helical" evidence="6">
    <location>
        <begin position="410"/>
        <end position="431"/>
    </location>
</feature>
<dbReference type="Pfam" id="PF07690">
    <property type="entry name" value="MFS_1"/>
    <property type="match status" value="1"/>
</dbReference>
<dbReference type="PANTHER" id="PTHR23507">
    <property type="entry name" value="ZGC:174356"/>
    <property type="match status" value="1"/>
</dbReference>
<evidence type="ECO:0000313" key="9">
    <source>
        <dbReference type="Proteomes" id="UP000799779"/>
    </source>
</evidence>
<proteinExistence type="predicted"/>
<feature type="transmembrane region" description="Helical" evidence="6">
    <location>
        <begin position="291"/>
        <end position="313"/>
    </location>
</feature>
<feature type="transmembrane region" description="Helical" evidence="6">
    <location>
        <begin position="165"/>
        <end position="184"/>
    </location>
</feature>
<feature type="transmembrane region" description="Helical" evidence="6">
    <location>
        <begin position="373"/>
        <end position="398"/>
    </location>
</feature>
<dbReference type="InterPro" id="IPR036259">
    <property type="entry name" value="MFS_trans_sf"/>
</dbReference>
<name>A0A6A5WHH2_9PLEO</name>
<dbReference type="PROSITE" id="PS00216">
    <property type="entry name" value="SUGAR_TRANSPORT_1"/>
    <property type="match status" value="1"/>
</dbReference>
<reference evidence="8" key="1">
    <citation type="journal article" date="2020" name="Stud. Mycol.">
        <title>101 Dothideomycetes genomes: a test case for predicting lifestyles and emergence of pathogens.</title>
        <authorList>
            <person name="Haridas S."/>
            <person name="Albert R."/>
            <person name="Binder M."/>
            <person name="Bloem J."/>
            <person name="Labutti K."/>
            <person name="Salamov A."/>
            <person name="Andreopoulos B."/>
            <person name="Baker S."/>
            <person name="Barry K."/>
            <person name="Bills G."/>
            <person name="Bluhm B."/>
            <person name="Cannon C."/>
            <person name="Castanera R."/>
            <person name="Culley D."/>
            <person name="Daum C."/>
            <person name="Ezra D."/>
            <person name="Gonzalez J."/>
            <person name="Henrissat B."/>
            <person name="Kuo A."/>
            <person name="Liang C."/>
            <person name="Lipzen A."/>
            <person name="Lutzoni F."/>
            <person name="Magnuson J."/>
            <person name="Mondo S."/>
            <person name="Nolan M."/>
            <person name="Ohm R."/>
            <person name="Pangilinan J."/>
            <person name="Park H.-J."/>
            <person name="Ramirez L."/>
            <person name="Alfaro M."/>
            <person name="Sun H."/>
            <person name="Tritt A."/>
            <person name="Yoshinaga Y."/>
            <person name="Zwiers L.-H."/>
            <person name="Turgeon B."/>
            <person name="Goodwin S."/>
            <person name="Spatafora J."/>
            <person name="Crous P."/>
            <person name="Grigoriev I."/>
        </authorList>
    </citation>
    <scope>NUCLEOTIDE SEQUENCE</scope>
    <source>
        <strain evidence="8">CBS 123094</strain>
    </source>
</reference>
<keyword evidence="4 6" id="KW-0472">Membrane</keyword>
<feature type="transmembrane region" description="Helical" evidence="6">
    <location>
        <begin position="513"/>
        <end position="536"/>
    </location>
</feature>
<feature type="transmembrane region" description="Helical" evidence="6">
    <location>
        <begin position="99"/>
        <end position="118"/>
    </location>
</feature>
<dbReference type="AlphaFoldDB" id="A0A6A5WHH2"/>
<keyword evidence="2 6" id="KW-0812">Transmembrane</keyword>
<evidence type="ECO:0000259" key="7">
    <source>
        <dbReference type="PROSITE" id="PS50850"/>
    </source>
</evidence>
<accession>A0A6A5WHH2</accession>
<dbReference type="Gene3D" id="1.20.1250.20">
    <property type="entry name" value="MFS general substrate transporter like domains"/>
    <property type="match status" value="1"/>
</dbReference>
<feature type="transmembrane region" description="Helical" evidence="6">
    <location>
        <begin position="542"/>
        <end position="565"/>
    </location>
</feature>
<dbReference type="PROSITE" id="PS50850">
    <property type="entry name" value="MFS"/>
    <property type="match status" value="1"/>
</dbReference>
<evidence type="ECO:0000256" key="3">
    <source>
        <dbReference type="ARBA" id="ARBA00022989"/>
    </source>
</evidence>
<dbReference type="EMBL" id="ML977617">
    <property type="protein sequence ID" value="KAF1997126.1"/>
    <property type="molecule type" value="Genomic_DNA"/>
</dbReference>
<dbReference type="InterPro" id="IPR005829">
    <property type="entry name" value="Sugar_transporter_CS"/>
</dbReference>
<dbReference type="InterPro" id="IPR020846">
    <property type="entry name" value="MFS_dom"/>
</dbReference>
<dbReference type="GO" id="GO:0016020">
    <property type="term" value="C:membrane"/>
    <property type="evidence" value="ECO:0007669"/>
    <property type="project" value="UniProtKB-SubCell"/>
</dbReference>
<gene>
    <name evidence="8" type="ORF">P154DRAFT_299145</name>
</gene>